<reference evidence="1" key="1">
    <citation type="submission" date="2024-09" db="EMBL/GenBank/DDBJ databases">
        <title>Draft Genome Sequences of Neofusicoccum parvum.</title>
        <authorList>
            <person name="Ashida A."/>
            <person name="Camagna M."/>
            <person name="Tanaka A."/>
            <person name="Takemoto D."/>
        </authorList>
    </citation>
    <scope>NUCLEOTIDE SEQUENCE</scope>
    <source>
        <strain evidence="1">PPO83</strain>
    </source>
</reference>
<sequence>MAPQNSRYGLILVDIQQGFNHPTHWGKSRSTPEFESNIAKILDAFRSAVDPASIFHVCHHSTLPDSPLHPVNGNAAFQPYATPHPGEPTFAKSVNSAFIGTNLEATVRERSITNLVIVGLTTDHCVSTTVRMAANLGVVSGAGESSDGRILLVKDATATYEKSFAGKTYDAETVHSVHLTSLNGEFCEVVTTEDVLRELRM</sequence>
<dbReference type="Proteomes" id="UP001165186">
    <property type="component" value="Unassembled WGS sequence"/>
</dbReference>
<gene>
    <name evidence="1" type="primary">g11461</name>
    <name evidence="1" type="ORF">NpPPO83_00011461</name>
</gene>
<evidence type="ECO:0000313" key="2">
    <source>
        <dbReference type="Proteomes" id="UP001165186"/>
    </source>
</evidence>
<evidence type="ECO:0000313" key="1">
    <source>
        <dbReference type="EMBL" id="GME26892.1"/>
    </source>
</evidence>
<keyword evidence="2" id="KW-1185">Reference proteome</keyword>
<organism evidence="1 2">
    <name type="scientific">Neofusicoccum parvum</name>
    <dbReference type="NCBI Taxonomy" id="310453"/>
    <lineage>
        <taxon>Eukaryota</taxon>
        <taxon>Fungi</taxon>
        <taxon>Dikarya</taxon>
        <taxon>Ascomycota</taxon>
        <taxon>Pezizomycotina</taxon>
        <taxon>Dothideomycetes</taxon>
        <taxon>Dothideomycetes incertae sedis</taxon>
        <taxon>Botryosphaeriales</taxon>
        <taxon>Botryosphaeriaceae</taxon>
        <taxon>Neofusicoccum</taxon>
    </lineage>
</organism>
<comment type="caution">
    <text evidence="1">The sequence shown here is derived from an EMBL/GenBank/DDBJ whole genome shotgun (WGS) entry which is preliminary data.</text>
</comment>
<dbReference type="EMBL" id="BSXG01000032">
    <property type="protein sequence ID" value="GME26892.1"/>
    <property type="molecule type" value="Genomic_DNA"/>
</dbReference>
<accession>A0ACB5S2F4</accession>
<protein>
    <submittedName>
        <fullName evidence="1">Isochorismatase family protein</fullName>
    </submittedName>
</protein>
<name>A0ACB5S2F4_9PEZI</name>
<proteinExistence type="predicted"/>